<dbReference type="AlphaFoldDB" id="A0A5E7NL99"/>
<name>A0A5E7NL99_PSEFL</name>
<proteinExistence type="predicted"/>
<accession>A0A5E7NL99</accession>
<dbReference type="InterPro" id="IPR001296">
    <property type="entry name" value="Glyco_trans_1"/>
</dbReference>
<dbReference type="EMBL" id="CABVIC010000006">
    <property type="protein sequence ID" value="VVP38092.1"/>
    <property type="molecule type" value="Genomic_DNA"/>
</dbReference>
<evidence type="ECO:0000313" key="2">
    <source>
        <dbReference type="EMBL" id="VVP38092.1"/>
    </source>
</evidence>
<dbReference type="Proteomes" id="UP000326067">
    <property type="component" value="Unassembled WGS sequence"/>
</dbReference>
<dbReference type="GO" id="GO:0102710">
    <property type="term" value="F:D-inositol-3-phosphate glycosyltransferase activity"/>
    <property type="evidence" value="ECO:0007669"/>
    <property type="project" value="UniProtKB-EC"/>
</dbReference>
<sequence>MNILNIMWAGGAPFASIHKVHQQILSQAAPSAVVKTWLLQGQGAECGVDVGEVREWQLSSARLKGRHFWRLAKPVMRARFRQALVDSDARLLLLDGMGVARTLLPVLKKLPHIRAVVIFHGSARLNAGDQALFQAIPASRLKLVAVSSTLADSLARDLQMPVTPLRSAFDPEAFRADLFTREQARTRLGLPQGDTPVLGAVGRLVSEKGFGYLLDAFAAALDSRPDLRLVIIGEGSKRAALEQRIDALGLQEKVLLTGHLNEAAQLYRAFDWVAIPSLEEGLGLVMQEAVMAGVPVLCSDLEVFSEQLGSAGWYAPVNDTKAWAEAIDRAFSASSQAINAEQYRMLAPDEAWSSFSQAARALFS</sequence>
<organism evidence="2 3">
    <name type="scientific">Pseudomonas fluorescens</name>
    <dbReference type="NCBI Taxonomy" id="294"/>
    <lineage>
        <taxon>Bacteria</taxon>
        <taxon>Pseudomonadati</taxon>
        <taxon>Pseudomonadota</taxon>
        <taxon>Gammaproteobacteria</taxon>
        <taxon>Pseudomonadales</taxon>
        <taxon>Pseudomonadaceae</taxon>
        <taxon>Pseudomonas</taxon>
    </lineage>
</organism>
<gene>
    <name evidence="2" type="primary">mshA_3</name>
    <name evidence="2" type="ORF">PS847_04701</name>
</gene>
<dbReference type="PANTHER" id="PTHR45947">
    <property type="entry name" value="SULFOQUINOVOSYL TRANSFERASE SQD2"/>
    <property type="match status" value="1"/>
</dbReference>
<dbReference type="RefSeq" id="WP_150638316.1">
    <property type="nucleotide sequence ID" value="NZ_CABVIC010000006.1"/>
</dbReference>
<evidence type="ECO:0000259" key="1">
    <source>
        <dbReference type="Pfam" id="PF00534"/>
    </source>
</evidence>
<dbReference type="SUPFAM" id="SSF53756">
    <property type="entry name" value="UDP-Glycosyltransferase/glycogen phosphorylase"/>
    <property type="match status" value="1"/>
</dbReference>
<dbReference type="Pfam" id="PF00534">
    <property type="entry name" value="Glycos_transf_1"/>
    <property type="match status" value="1"/>
</dbReference>
<dbReference type="EC" id="2.4.1.250" evidence="2"/>
<keyword evidence="2" id="KW-0328">Glycosyltransferase</keyword>
<dbReference type="Gene3D" id="3.40.50.2000">
    <property type="entry name" value="Glycogen Phosphorylase B"/>
    <property type="match status" value="2"/>
</dbReference>
<evidence type="ECO:0000313" key="3">
    <source>
        <dbReference type="Proteomes" id="UP000326067"/>
    </source>
</evidence>
<reference evidence="2 3" key="1">
    <citation type="submission" date="2019-09" db="EMBL/GenBank/DDBJ databases">
        <authorList>
            <person name="Chandra G."/>
            <person name="Truman W A."/>
        </authorList>
    </citation>
    <scope>NUCLEOTIDE SEQUENCE [LARGE SCALE GENOMIC DNA]</scope>
    <source>
        <strain evidence="2">PS847</strain>
    </source>
</reference>
<dbReference type="InterPro" id="IPR050194">
    <property type="entry name" value="Glycosyltransferase_grp1"/>
</dbReference>
<dbReference type="PANTHER" id="PTHR45947:SF15">
    <property type="entry name" value="TEICHURONIC ACID BIOSYNTHESIS GLYCOSYLTRANSFERASE TUAC-RELATED"/>
    <property type="match status" value="1"/>
</dbReference>
<keyword evidence="2" id="KW-0808">Transferase</keyword>
<protein>
    <submittedName>
        <fullName evidence="2">D-inositol-3-phosphate glycosyltransferase</fullName>
        <ecNumber evidence="2">2.4.1.250</ecNumber>
    </submittedName>
</protein>
<feature type="domain" description="Glycosyl transferase family 1" evidence="1">
    <location>
        <begin position="192"/>
        <end position="334"/>
    </location>
</feature>